<dbReference type="EMBL" id="JBHLTF010000030">
    <property type="protein sequence ID" value="MFC0717957.1"/>
    <property type="molecule type" value="Genomic_DNA"/>
</dbReference>
<keyword evidence="3" id="KW-1185">Reference proteome</keyword>
<feature type="region of interest" description="Disordered" evidence="1">
    <location>
        <begin position="20"/>
        <end position="66"/>
    </location>
</feature>
<evidence type="ECO:0000313" key="2">
    <source>
        <dbReference type="EMBL" id="MFC0717957.1"/>
    </source>
</evidence>
<feature type="region of interest" description="Disordered" evidence="1">
    <location>
        <begin position="189"/>
        <end position="209"/>
    </location>
</feature>
<dbReference type="RefSeq" id="WP_189497220.1">
    <property type="nucleotide sequence ID" value="NZ_BMZT01000006.1"/>
</dbReference>
<reference evidence="2 3" key="1">
    <citation type="submission" date="2024-09" db="EMBL/GenBank/DDBJ databases">
        <authorList>
            <person name="Sun Q."/>
            <person name="Mori K."/>
        </authorList>
    </citation>
    <scope>NUCLEOTIDE SEQUENCE [LARGE SCALE GENOMIC DNA]</scope>
    <source>
        <strain evidence="2 3">KCTC 52403</strain>
    </source>
</reference>
<evidence type="ECO:0000256" key="1">
    <source>
        <dbReference type="SAM" id="MobiDB-lite"/>
    </source>
</evidence>
<protein>
    <submittedName>
        <fullName evidence="2">DUF4893 domain-containing protein</fullName>
    </submittedName>
</protein>
<accession>A0ABV6SYD6</accession>
<evidence type="ECO:0000313" key="3">
    <source>
        <dbReference type="Proteomes" id="UP001589898"/>
    </source>
</evidence>
<comment type="caution">
    <text evidence="2">The sequence shown here is derived from an EMBL/GenBank/DDBJ whole genome shotgun (WGS) entry which is preliminary data.</text>
</comment>
<proteinExistence type="predicted"/>
<organism evidence="2 3">
    <name type="scientific">Luteimonas padinae</name>
    <dbReference type="NCBI Taxonomy" id="1714359"/>
    <lineage>
        <taxon>Bacteria</taxon>
        <taxon>Pseudomonadati</taxon>
        <taxon>Pseudomonadota</taxon>
        <taxon>Gammaproteobacteria</taxon>
        <taxon>Lysobacterales</taxon>
        <taxon>Lysobacteraceae</taxon>
        <taxon>Luteimonas</taxon>
    </lineage>
</organism>
<dbReference type="Pfam" id="PF16233">
    <property type="entry name" value="DUF4893"/>
    <property type="match status" value="1"/>
</dbReference>
<feature type="compositionally biased region" description="Pro residues" evidence="1">
    <location>
        <begin position="43"/>
        <end position="59"/>
    </location>
</feature>
<sequence>MKPALIATATLALLAACTADPRPTQDSGARPGAPGAAASPDLPAAPGPAPAPEPALPPEAEPDTPRGWHAVVLPAHRAVVDDAVARATAAATGDDEGSHHARVLLECAREPLQPGDIGGAWRVRSIQVTGGQGFVYPYFDATIDADGTGDASYRFAKTSGSQRRSGRLYPMDGAGFVFLGARTVNDESPRRYSGVATPGTTVPGEHDSAGRLLRIGPRELLMVLDAEGDRFELYHLRR</sequence>
<dbReference type="Proteomes" id="UP001589898">
    <property type="component" value="Unassembled WGS sequence"/>
</dbReference>
<name>A0ABV6SYD6_9GAMM</name>
<feature type="compositionally biased region" description="Low complexity" evidence="1">
    <location>
        <begin position="26"/>
        <end position="42"/>
    </location>
</feature>
<dbReference type="InterPro" id="IPR032609">
    <property type="entry name" value="DUF4893"/>
</dbReference>
<dbReference type="PROSITE" id="PS51257">
    <property type="entry name" value="PROKAR_LIPOPROTEIN"/>
    <property type="match status" value="1"/>
</dbReference>
<gene>
    <name evidence="2" type="ORF">ACFFFU_09375</name>
</gene>